<dbReference type="GO" id="GO:0055085">
    <property type="term" value="P:transmembrane transport"/>
    <property type="evidence" value="ECO:0007669"/>
    <property type="project" value="InterPro"/>
</dbReference>
<dbReference type="GO" id="GO:0031992">
    <property type="term" value="F:energy transducer activity"/>
    <property type="evidence" value="ECO:0007669"/>
    <property type="project" value="TreeGrafter"/>
</dbReference>
<dbReference type="GO" id="GO:0098797">
    <property type="term" value="C:plasma membrane protein complex"/>
    <property type="evidence" value="ECO:0007669"/>
    <property type="project" value="TreeGrafter"/>
</dbReference>
<dbReference type="Gene3D" id="3.30.1150.10">
    <property type="match status" value="1"/>
</dbReference>
<sequence length="150" mass="15681">MFMLVLGRCAAALGQAGRPLAISGSGTDSATQSAVEGGGAAEAAPAVYHVAEVMPAFPGGAAAQLAFLRDKLKYPEEALRKRVAGKVLVQFVVDERGHLLDPQVVRGLGAGLDEEALRLVRIMPWWTPGLVGGQPVKVAVTLPIVFRALE</sequence>
<feature type="domain" description="TonB C-terminal" evidence="10">
    <location>
        <begin position="59"/>
        <end position="150"/>
    </location>
</feature>
<evidence type="ECO:0000256" key="5">
    <source>
        <dbReference type="ARBA" id="ARBA00022519"/>
    </source>
</evidence>
<dbReference type="Proteomes" id="UP000248553">
    <property type="component" value="Unassembled WGS sequence"/>
</dbReference>
<dbReference type="PANTHER" id="PTHR33446">
    <property type="entry name" value="PROTEIN TONB-RELATED"/>
    <property type="match status" value="1"/>
</dbReference>
<dbReference type="GO" id="GO:0015031">
    <property type="term" value="P:protein transport"/>
    <property type="evidence" value="ECO:0007669"/>
    <property type="project" value="UniProtKB-KW"/>
</dbReference>
<evidence type="ECO:0000256" key="7">
    <source>
        <dbReference type="ARBA" id="ARBA00022927"/>
    </source>
</evidence>
<dbReference type="InterPro" id="IPR051045">
    <property type="entry name" value="TonB-dependent_transducer"/>
</dbReference>
<keyword evidence="9" id="KW-0472">Membrane</keyword>
<evidence type="ECO:0000256" key="6">
    <source>
        <dbReference type="ARBA" id="ARBA00022692"/>
    </source>
</evidence>
<evidence type="ECO:0000256" key="4">
    <source>
        <dbReference type="ARBA" id="ARBA00022475"/>
    </source>
</evidence>
<evidence type="ECO:0000256" key="9">
    <source>
        <dbReference type="ARBA" id="ARBA00023136"/>
    </source>
</evidence>
<evidence type="ECO:0000256" key="1">
    <source>
        <dbReference type="ARBA" id="ARBA00004383"/>
    </source>
</evidence>
<keyword evidence="3" id="KW-0813">Transport</keyword>
<keyword evidence="12" id="KW-1185">Reference proteome</keyword>
<keyword evidence="8" id="KW-1133">Transmembrane helix</keyword>
<evidence type="ECO:0000313" key="11">
    <source>
        <dbReference type="EMBL" id="RAK66149.1"/>
    </source>
</evidence>
<accession>A0A328BHS2</accession>
<dbReference type="PROSITE" id="PS52015">
    <property type="entry name" value="TONB_CTD"/>
    <property type="match status" value="1"/>
</dbReference>
<dbReference type="Pfam" id="PF03544">
    <property type="entry name" value="TonB_C"/>
    <property type="match status" value="1"/>
</dbReference>
<evidence type="ECO:0000256" key="3">
    <source>
        <dbReference type="ARBA" id="ARBA00022448"/>
    </source>
</evidence>
<dbReference type="InterPro" id="IPR037682">
    <property type="entry name" value="TonB_C"/>
</dbReference>
<evidence type="ECO:0000313" key="12">
    <source>
        <dbReference type="Proteomes" id="UP000248553"/>
    </source>
</evidence>
<protein>
    <recommendedName>
        <fullName evidence="10">TonB C-terminal domain-containing protein</fullName>
    </recommendedName>
</protein>
<dbReference type="PANTHER" id="PTHR33446:SF2">
    <property type="entry name" value="PROTEIN TONB"/>
    <property type="match status" value="1"/>
</dbReference>
<keyword evidence="6" id="KW-0812">Transmembrane</keyword>
<keyword evidence="4" id="KW-1003">Cell membrane</keyword>
<organism evidence="11 12">
    <name type="scientific">Hymenobacter edaphi</name>
    <dbReference type="NCBI Taxonomy" id="2211146"/>
    <lineage>
        <taxon>Bacteria</taxon>
        <taxon>Pseudomonadati</taxon>
        <taxon>Bacteroidota</taxon>
        <taxon>Cytophagia</taxon>
        <taxon>Cytophagales</taxon>
        <taxon>Hymenobacteraceae</taxon>
        <taxon>Hymenobacter</taxon>
    </lineage>
</organism>
<name>A0A328BHS2_9BACT</name>
<reference evidence="12" key="1">
    <citation type="submission" date="2018-05" db="EMBL/GenBank/DDBJ databases">
        <authorList>
            <person name="Nie L."/>
        </authorList>
    </citation>
    <scope>NUCLEOTIDE SEQUENCE [LARGE SCALE GENOMIC DNA]</scope>
    <source>
        <strain evidence="12">NL</strain>
    </source>
</reference>
<dbReference type="AlphaFoldDB" id="A0A328BHS2"/>
<comment type="caution">
    <text evidence="11">The sequence shown here is derived from an EMBL/GenBank/DDBJ whole genome shotgun (WGS) entry which is preliminary data.</text>
</comment>
<evidence type="ECO:0000256" key="2">
    <source>
        <dbReference type="ARBA" id="ARBA00006555"/>
    </source>
</evidence>
<comment type="similarity">
    <text evidence="2">Belongs to the TonB family.</text>
</comment>
<keyword evidence="5" id="KW-0997">Cell inner membrane</keyword>
<dbReference type="SUPFAM" id="SSF74653">
    <property type="entry name" value="TolA/TonB C-terminal domain"/>
    <property type="match status" value="1"/>
</dbReference>
<evidence type="ECO:0000256" key="8">
    <source>
        <dbReference type="ARBA" id="ARBA00022989"/>
    </source>
</evidence>
<dbReference type="EMBL" id="QHKM01000004">
    <property type="protein sequence ID" value="RAK66149.1"/>
    <property type="molecule type" value="Genomic_DNA"/>
</dbReference>
<proteinExistence type="inferred from homology"/>
<gene>
    <name evidence="11" type="ORF">DLM85_15765</name>
</gene>
<evidence type="ECO:0000259" key="10">
    <source>
        <dbReference type="PROSITE" id="PS52015"/>
    </source>
</evidence>
<dbReference type="NCBIfam" id="TIGR01352">
    <property type="entry name" value="tonB_Cterm"/>
    <property type="match status" value="1"/>
</dbReference>
<comment type="subcellular location">
    <subcellularLocation>
        <location evidence="1">Cell inner membrane</location>
        <topology evidence="1">Single-pass membrane protein</topology>
        <orientation evidence="1">Periplasmic side</orientation>
    </subcellularLocation>
</comment>
<keyword evidence="7" id="KW-0653">Protein transport</keyword>
<dbReference type="InterPro" id="IPR006260">
    <property type="entry name" value="TonB/TolA_C"/>
</dbReference>